<keyword evidence="10 12" id="KW-0594">Phospholipid biosynthesis</keyword>
<evidence type="ECO:0000256" key="1">
    <source>
        <dbReference type="ARBA" id="ARBA00004651"/>
    </source>
</evidence>
<evidence type="ECO:0000313" key="15">
    <source>
        <dbReference type="EMBL" id="AFM41569.1"/>
    </source>
</evidence>
<reference evidence="15 16" key="1">
    <citation type="journal article" date="2012" name="J. Bacteriol.">
        <title>Complete genome sequences of Desulfosporosinus orientis DSM765T, Desulfosporosinus youngiae DSM17734T, Desulfosporosinus meridiei DSM13257T, and Desulfosporosinus acidiphilus DSM22704T.</title>
        <authorList>
            <person name="Pester M."/>
            <person name="Brambilla E."/>
            <person name="Alazard D."/>
            <person name="Rattei T."/>
            <person name="Weinmaier T."/>
            <person name="Han J."/>
            <person name="Lucas S."/>
            <person name="Lapidus A."/>
            <person name="Cheng J.F."/>
            <person name="Goodwin L."/>
            <person name="Pitluck S."/>
            <person name="Peters L."/>
            <person name="Ovchinnikova G."/>
            <person name="Teshima H."/>
            <person name="Detter J.C."/>
            <person name="Han C.S."/>
            <person name="Tapia R."/>
            <person name="Land M.L."/>
            <person name="Hauser L."/>
            <person name="Kyrpides N.C."/>
            <person name="Ivanova N.N."/>
            <person name="Pagani I."/>
            <person name="Huntmann M."/>
            <person name="Wei C.L."/>
            <person name="Davenport K.W."/>
            <person name="Daligault H."/>
            <person name="Chain P.S."/>
            <person name="Chen A."/>
            <person name="Mavromatis K."/>
            <person name="Markowitz V."/>
            <person name="Szeto E."/>
            <person name="Mikhailova N."/>
            <person name="Pati A."/>
            <person name="Wagner M."/>
            <person name="Woyke T."/>
            <person name="Ollivier B."/>
            <person name="Klenk H.P."/>
            <person name="Spring S."/>
            <person name="Loy A."/>
        </authorList>
    </citation>
    <scope>NUCLEOTIDE SEQUENCE [LARGE SCALE GENOMIC DNA]</scope>
    <source>
        <strain evidence="16">DSM 22704 / JCM 16185 / SJ4</strain>
    </source>
</reference>
<dbReference type="HOGENOM" id="CLU_038053_1_2_9"/>
<dbReference type="SUPFAM" id="SSF56024">
    <property type="entry name" value="Phospholipase D/nuclease"/>
    <property type="match status" value="2"/>
</dbReference>
<evidence type="ECO:0000256" key="8">
    <source>
        <dbReference type="ARBA" id="ARBA00023098"/>
    </source>
</evidence>
<evidence type="ECO:0000256" key="7">
    <source>
        <dbReference type="ARBA" id="ARBA00022989"/>
    </source>
</evidence>
<feature type="active site" evidence="12">
    <location>
        <position position="218"/>
    </location>
</feature>
<dbReference type="CDD" id="cd09110">
    <property type="entry name" value="PLDc_CLS_1"/>
    <property type="match status" value="1"/>
</dbReference>
<dbReference type="PANTHER" id="PTHR21248:SF22">
    <property type="entry name" value="PHOSPHOLIPASE D"/>
    <property type="match status" value="1"/>
</dbReference>
<evidence type="ECO:0000256" key="10">
    <source>
        <dbReference type="ARBA" id="ARBA00023209"/>
    </source>
</evidence>
<evidence type="ECO:0000256" key="9">
    <source>
        <dbReference type="ARBA" id="ARBA00023136"/>
    </source>
</evidence>
<keyword evidence="7 12" id="KW-1133">Transmembrane helix</keyword>
<proteinExistence type="inferred from homology"/>
<dbReference type="AlphaFoldDB" id="I4D6Z5"/>
<feature type="active site" evidence="12">
    <location>
        <position position="223"/>
    </location>
</feature>
<keyword evidence="5 12" id="KW-0812">Transmembrane</keyword>
<organism evidence="15 16">
    <name type="scientific">Desulfosporosinus acidiphilus (strain DSM 22704 / JCM 16185 / SJ4)</name>
    <dbReference type="NCBI Taxonomy" id="646529"/>
    <lineage>
        <taxon>Bacteria</taxon>
        <taxon>Bacillati</taxon>
        <taxon>Bacillota</taxon>
        <taxon>Clostridia</taxon>
        <taxon>Eubacteriales</taxon>
        <taxon>Desulfitobacteriaceae</taxon>
        <taxon>Desulfosporosinus</taxon>
    </lineage>
</organism>
<keyword evidence="2 12" id="KW-1003">Cell membrane</keyword>
<comment type="catalytic activity">
    <reaction evidence="12">
        <text>2 a 1,2-diacyl-sn-glycero-3-phospho-(1'-sn-glycerol) = a cardiolipin + glycerol</text>
        <dbReference type="Rhea" id="RHEA:31451"/>
        <dbReference type="ChEBI" id="CHEBI:17754"/>
        <dbReference type="ChEBI" id="CHEBI:62237"/>
        <dbReference type="ChEBI" id="CHEBI:64716"/>
    </reaction>
</comment>
<comment type="function">
    <text evidence="12">Catalyzes the reversible phosphatidyl group transfer from one phosphatidylglycerol molecule to another to form cardiolipin (CL) (diphosphatidylglycerol) and glycerol.</text>
</comment>
<evidence type="ECO:0000256" key="2">
    <source>
        <dbReference type="ARBA" id="ARBA00022475"/>
    </source>
</evidence>
<evidence type="ECO:0000313" key="16">
    <source>
        <dbReference type="Proteomes" id="UP000002892"/>
    </source>
</evidence>
<feature type="active site" evidence="12">
    <location>
        <position position="216"/>
    </location>
</feature>
<keyword evidence="8 12" id="KW-0443">Lipid metabolism</keyword>
<dbReference type="PROSITE" id="PS50035">
    <property type="entry name" value="PLD"/>
    <property type="match status" value="2"/>
</dbReference>
<evidence type="ECO:0000256" key="13">
    <source>
        <dbReference type="NCBIfam" id="TIGR04265"/>
    </source>
</evidence>
<keyword evidence="9 12" id="KW-0472">Membrane</keyword>
<dbReference type="Pfam" id="PF13091">
    <property type="entry name" value="PLDc_2"/>
    <property type="match status" value="2"/>
</dbReference>
<dbReference type="InterPro" id="IPR001736">
    <property type="entry name" value="PLipase_D/transphosphatidylase"/>
</dbReference>
<dbReference type="InterPro" id="IPR030874">
    <property type="entry name" value="Cardiolipin_synth_Firmi"/>
</dbReference>
<dbReference type="SMART" id="SM00155">
    <property type="entry name" value="PLDc"/>
    <property type="match status" value="2"/>
</dbReference>
<name>I4D6Z5_DESAJ</name>
<dbReference type="KEGG" id="dai:Desaci_2636"/>
<dbReference type="RefSeq" id="WP_014827566.1">
    <property type="nucleotide sequence ID" value="NC_018068.1"/>
</dbReference>
<dbReference type="NCBIfam" id="TIGR04265">
    <property type="entry name" value="bac_cardiolipin"/>
    <property type="match status" value="1"/>
</dbReference>
<feature type="domain" description="PLD phosphodiesterase" evidence="14">
    <location>
        <begin position="211"/>
        <end position="238"/>
    </location>
</feature>
<evidence type="ECO:0000256" key="5">
    <source>
        <dbReference type="ARBA" id="ARBA00022692"/>
    </source>
</evidence>
<accession>I4D6Z5</accession>
<dbReference type="HAMAP" id="MF_01916">
    <property type="entry name" value="Cardiolipin_synth_Cls"/>
    <property type="match status" value="1"/>
</dbReference>
<dbReference type="EC" id="2.7.8.-" evidence="12 13"/>
<dbReference type="eggNOG" id="COG1502">
    <property type="taxonomic scope" value="Bacteria"/>
</dbReference>
<evidence type="ECO:0000256" key="11">
    <source>
        <dbReference type="ARBA" id="ARBA00023264"/>
    </source>
</evidence>
<dbReference type="PANTHER" id="PTHR21248">
    <property type="entry name" value="CARDIOLIPIN SYNTHASE"/>
    <property type="match status" value="1"/>
</dbReference>
<dbReference type="Gene3D" id="3.30.870.10">
    <property type="entry name" value="Endonuclease Chain A"/>
    <property type="match status" value="2"/>
</dbReference>
<dbReference type="InterPro" id="IPR022924">
    <property type="entry name" value="Cardiolipin_synthase"/>
</dbReference>
<dbReference type="GO" id="GO:0032049">
    <property type="term" value="P:cardiolipin biosynthetic process"/>
    <property type="evidence" value="ECO:0007669"/>
    <property type="project" value="UniProtKB-UniRule"/>
</dbReference>
<evidence type="ECO:0000256" key="6">
    <source>
        <dbReference type="ARBA" id="ARBA00022737"/>
    </source>
</evidence>
<sequence length="474" mass="54202">MYWLILLLFVQIVLFGSVILLENKDPGKTVTWLFILSLLPVLGFLLYVLFAQRQRNQLFKKKTLISKRLPYNSDQQETLLEQECPMLYQERSIDPKILKLLYNSGYAPPSVHNRVVVLVNGGEKFKALLQALENASHHIHLSYYIFKDDEIGADILKILSRKSSEGVEVRVLLDGVGSLSIAGNFMGTMRKMGIQAHWYFPVRFPFLTPRLNLRYHRKIVIVDGSVGFMGGLNIGDEYLSRNPKLGFWRDTHIKLLGESVHTLQTIFLNDWYSVSEQEIKGEIYFPKVDIPDILPIQIGVGGPDTTRSSILQGFFVALTMAKKNIKIETPYFIPDESLMMALKTAALSGIDVQIIIQGVPEHKVTYWAMNSYLEELLKAGVQIYQYMKGILHAKILLIDDNLASVGSANMDVRSFVLDFEISAFIYDSNITMILKENFEQDLKESRSINLETFQTRPYYERLKESLARLFSPLL</sequence>
<comment type="caution">
    <text evidence="12">Lacks conserved residue(s) required for the propagation of feature annotation.</text>
</comment>
<dbReference type="STRING" id="646529.Desaci_2636"/>
<dbReference type="GO" id="GO:0008808">
    <property type="term" value="F:cardiolipin synthase activity"/>
    <property type="evidence" value="ECO:0007669"/>
    <property type="project" value="UniProtKB-UniRule"/>
</dbReference>
<keyword evidence="4 12" id="KW-0808">Transferase</keyword>
<keyword evidence="6" id="KW-0677">Repeat</keyword>
<dbReference type="CDD" id="cd09112">
    <property type="entry name" value="PLDc_CLS_2"/>
    <property type="match status" value="1"/>
</dbReference>
<keyword evidence="16" id="KW-1185">Reference proteome</keyword>
<feature type="transmembrane region" description="Helical" evidence="12">
    <location>
        <begin position="30"/>
        <end position="51"/>
    </location>
</feature>
<feature type="domain" description="PLD phosphodiesterase" evidence="14">
    <location>
        <begin position="387"/>
        <end position="414"/>
    </location>
</feature>
<dbReference type="Pfam" id="PF13396">
    <property type="entry name" value="PLDc_N"/>
    <property type="match status" value="1"/>
</dbReference>
<gene>
    <name evidence="15" type="ordered locus">Desaci_2636</name>
</gene>
<protein>
    <recommendedName>
        <fullName evidence="12 13">Cardiolipin synthase</fullName>
        <shortName evidence="12">CL synthase</shortName>
        <ecNumber evidence="12 13">2.7.8.-</ecNumber>
    </recommendedName>
</protein>
<evidence type="ECO:0000256" key="4">
    <source>
        <dbReference type="ARBA" id="ARBA00022679"/>
    </source>
</evidence>
<comment type="subcellular location">
    <subcellularLocation>
        <location evidence="1 12">Cell membrane</location>
        <topology evidence="1 12">Multi-pass membrane protein</topology>
    </subcellularLocation>
</comment>
<evidence type="ECO:0000256" key="12">
    <source>
        <dbReference type="HAMAP-Rule" id="MF_01916"/>
    </source>
</evidence>
<evidence type="ECO:0000256" key="3">
    <source>
        <dbReference type="ARBA" id="ARBA00022516"/>
    </source>
</evidence>
<evidence type="ECO:0000259" key="14">
    <source>
        <dbReference type="PROSITE" id="PS50035"/>
    </source>
</evidence>
<comment type="similarity">
    <text evidence="12">Belongs to the phospholipase D family. Cardiolipin synthase subfamily.</text>
</comment>
<dbReference type="InterPro" id="IPR027379">
    <property type="entry name" value="CLS_N"/>
</dbReference>
<dbReference type="InterPro" id="IPR025202">
    <property type="entry name" value="PLD-like_dom"/>
</dbReference>
<dbReference type="EMBL" id="CP003639">
    <property type="protein sequence ID" value="AFM41569.1"/>
    <property type="molecule type" value="Genomic_DNA"/>
</dbReference>
<dbReference type="FunFam" id="3.30.870.10:FF:000014">
    <property type="entry name" value="Cardiolipin synthase"/>
    <property type="match status" value="1"/>
</dbReference>
<keyword evidence="3 12" id="KW-0444">Lipid biosynthesis</keyword>
<dbReference type="OrthoDB" id="9762009at2"/>
<dbReference type="GO" id="GO:0005886">
    <property type="term" value="C:plasma membrane"/>
    <property type="evidence" value="ECO:0007669"/>
    <property type="project" value="UniProtKB-SubCell"/>
</dbReference>
<feature type="active site" evidence="12">
    <location>
        <position position="392"/>
    </location>
</feature>
<keyword evidence="11 12" id="KW-1208">Phospholipid metabolism</keyword>
<feature type="active site" evidence="12">
    <location>
        <position position="399"/>
    </location>
</feature>
<dbReference type="Proteomes" id="UP000002892">
    <property type="component" value="Chromosome"/>
</dbReference>
<feature type="active site" evidence="12">
    <location>
        <position position="394"/>
    </location>
</feature>